<organism evidence="1 2">
    <name type="scientific">Microcystis aeruginosa BLCC-F158</name>
    <dbReference type="NCBI Taxonomy" id="2755316"/>
    <lineage>
        <taxon>Bacteria</taxon>
        <taxon>Bacillati</taxon>
        <taxon>Cyanobacteriota</taxon>
        <taxon>Cyanophyceae</taxon>
        <taxon>Oscillatoriophycideae</taxon>
        <taxon>Chroococcales</taxon>
        <taxon>Microcystaceae</taxon>
        <taxon>Microcystis</taxon>
    </lineage>
</organism>
<gene>
    <name evidence="1" type="ORF">H0901_19115</name>
</gene>
<evidence type="ECO:0000313" key="2">
    <source>
        <dbReference type="Proteomes" id="UP000525432"/>
    </source>
</evidence>
<reference evidence="1 2" key="1">
    <citation type="submission" date="2020-07" db="EMBL/GenBank/DDBJ databases">
        <title>Genomes of two Microcystis aeruginosa (Cyanobacteria) strains from Florida (USA) with disparate toxicogenic potential.</title>
        <authorList>
            <person name="Lefler F.W."/>
            <person name="Barbosa M."/>
            <person name="Berthold D.E."/>
            <person name="Laughinghouse H.D. IV."/>
        </authorList>
    </citation>
    <scope>NUCLEOTIDE SEQUENCE [LARGE SCALE GENOMIC DNA]</scope>
    <source>
        <strain evidence="1 2">BLCCF158</strain>
    </source>
</reference>
<name>A0A841V1A6_MICAE</name>
<protein>
    <submittedName>
        <fullName evidence="1">Uncharacterized protein</fullName>
    </submittedName>
</protein>
<accession>A0A841V1A6</accession>
<dbReference type="EMBL" id="JACEGC010000125">
    <property type="protein sequence ID" value="MBC1197301.1"/>
    <property type="molecule type" value="Genomic_DNA"/>
</dbReference>
<dbReference type="RefSeq" id="WP_185240864.1">
    <property type="nucleotide sequence ID" value="NZ_JACEGC010000125.1"/>
</dbReference>
<dbReference type="Proteomes" id="UP000525432">
    <property type="component" value="Unassembled WGS sequence"/>
</dbReference>
<evidence type="ECO:0000313" key="1">
    <source>
        <dbReference type="EMBL" id="MBC1197301.1"/>
    </source>
</evidence>
<proteinExistence type="predicted"/>
<dbReference type="AlphaFoldDB" id="A0A841V1A6"/>
<sequence>MRNPFIQCDRFSLGNCDRWWALLSFLERAIFVIKSRTINIYGSVGSWYYTDVCGEMGLIHSSQIKFDN</sequence>
<comment type="caution">
    <text evidence="1">The sequence shown here is derived from an EMBL/GenBank/DDBJ whole genome shotgun (WGS) entry which is preliminary data.</text>
</comment>